<dbReference type="eggNOG" id="ENOG502QQ7A">
    <property type="taxonomic scope" value="Eukaryota"/>
</dbReference>
<feature type="region of interest" description="Disordered" evidence="1">
    <location>
        <begin position="357"/>
        <end position="411"/>
    </location>
</feature>
<proteinExistence type="predicted"/>
<dbReference type="STRING" id="590646.G3AXQ8"/>
<feature type="compositionally biased region" description="Polar residues" evidence="1">
    <location>
        <begin position="532"/>
        <end position="543"/>
    </location>
</feature>
<dbReference type="OrthoDB" id="2553626at2759"/>
<feature type="compositionally biased region" description="Pro residues" evidence="1">
    <location>
        <begin position="273"/>
        <end position="283"/>
    </location>
</feature>
<dbReference type="GeneID" id="18245548"/>
<evidence type="ECO:0000256" key="1">
    <source>
        <dbReference type="SAM" id="MobiDB-lite"/>
    </source>
</evidence>
<gene>
    <name evidence="2" type="ORF">CANTEDRAFT_102388</name>
</gene>
<keyword evidence="3" id="KW-1185">Reference proteome</keyword>
<dbReference type="EMBL" id="GL996512">
    <property type="protein sequence ID" value="EGV65673.1"/>
    <property type="molecule type" value="Genomic_DNA"/>
</dbReference>
<sequence length="567" mass="61802">MDGFDWLKLPQSASSTQKIRPTSPAPPSVSFGGLGPSDSALSSSLRHNASADNVSIPSAKTTRIHSYSDTALVSDDNQASQALADDTGIPLSLTTQDLTLAESRTYIRWYSDILARTETRTISMVDVYKFLHNFKLSAELKDKLNRLFFKILNSINIGEFFALLRLISHCLQGNSLHRGLIRVAAPVPAPPSILSKKRQSGDDEEDDDTLNDSQDPSVPANPTSNPLDLDSFTQFMLTGERPDDKPSKKRSKKLKSVTFSDQIVTDVHESLGPPVPSPAPSPSPQNEIDYSLPMDQLLNRISSQSKNPDAEEQQILDDMGSQLNHFRNLNNVDTASIGGVPSSAPFGHQQYDSQLLRPNMTGPAQMSQYLQKQQQEPQQLRPNVTGPYDMMKIFSPSPDESPQQSVEQPVAQAPRVSLQLFTDQMTGSTAENTLANSRLDATASPNQDRPLPPPPVPAARRARSLSSPTPNGRSVPPPPPPSRRRGVSSTVSSPPPQAFQVPPQAYQVPPQSAPALPPKVIPTEAFYPPPQQQELSAQSSGSTTNILDDLKELQAEVDRIRDMTGGF</sequence>
<protein>
    <submittedName>
        <fullName evidence="2">Uncharacterized protein</fullName>
    </submittedName>
</protein>
<evidence type="ECO:0000313" key="2">
    <source>
        <dbReference type="EMBL" id="EGV65673.1"/>
    </source>
</evidence>
<feature type="compositionally biased region" description="Low complexity" evidence="1">
    <location>
        <begin position="368"/>
        <end position="379"/>
    </location>
</feature>
<dbReference type="HOGENOM" id="CLU_485707_0_0_1"/>
<feature type="compositionally biased region" description="Low complexity" evidence="1">
    <location>
        <begin position="487"/>
        <end position="510"/>
    </location>
</feature>
<dbReference type="PANTHER" id="PTHR36721:SF1">
    <property type="entry name" value="OS04G0446401 PROTEIN"/>
    <property type="match status" value="1"/>
</dbReference>
<feature type="region of interest" description="Disordered" evidence="1">
    <location>
        <begin position="1"/>
        <end position="34"/>
    </location>
</feature>
<feature type="compositionally biased region" description="Pro residues" evidence="1">
    <location>
        <begin position="511"/>
        <end position="520"/>
    </location>
</feature>
<dbReference type="KEGG" id="cten:18245548"/>
<dbReference type="AlphaFoldDB" id="G3AXQ8"/>
<feature type="compositionally biased region" description="Low complexity" evidence="1">
    <location>
        <begin position="464"/>
        <end position="474"/>
    </location>
</feature>
<reference evidence="2 3" key="1">
    <citation type="journal article" date="2011" name="Proc. Natl. Acad. Sci. U.S.A.">
        <title>Comparative genomics of xylose-fermenting fungi for enhanced biofuel production.</title>
        <authorList>
            <person name="Wohlbach D.J."/>
            <person name="Kuo A."/>
            <person name="Sato T.K."/>
            <person name="Potts K.M."/>
            <person name="Salamov A.A."/>
            <person name="LaButti K.M."/>
            <person name="Sun H."/>
            <person name="Clum A."/>
            <person name="Pangilinan J.L."/>
            <person name="Lindquist E.A."/>
            <person name="Lucas S."/>
            <person name="Lapidus A."/>
            <person name="Jin M."/>
            <person name="Gunawan C."/>
            <person name="Balan V."/>
            <person name="Dale B.E."/>
            <person name="Jeffries T.W."/>
            <person name="Zinkel R."/>
            <person name="Barry K.W."/>
            <person name="Grigoriev I.V."/>
            <person name="Gasch A.P."/>
        </authorList>
    </citation>
    <scope>NUCLEOTIDE SEQUENCE [LARGE SCALE GENOMIC DNA]</scope>
    <source>
        <strain evidence="3">ATCC 10573 / BCRC 21748 / CBS 615 / JCM 9827 / NBRC 10315 / NRRL Y-1498 / VKM Y-70</strain>
    </source>
</reference>
<feature type="compositionally biased region" description="Polar residues" evidence="1">
    <location>
        <begin position="11"/>
        <end position="20"/>
    </location>
</feature>
<dbReference type="PANTHER" id="PTHR36721">
    <property type="entry name" value="PROLINE-RICH FAMILY PROTEIN"/>
    <property type="match status" value="1"/>
</dbReference>
<evidence type="ECO:0000313" key="3">
    <source>
        <dbReference type="Proteomes" id="UP000000707"/>
    </source>
</evidence>
<feature type="region of interest" description="Disordered" evidence="1">
    <location>
        <begin position="440"/>
        <end position="543"/>
    </location>
</feature>
<name>G3AXQ8_CANTC</name>
<feature type="compositionally biased region" description="Polar residues" evidence="1">
    <location>
        <begin position="211"/>
        <end position="236"/>
    </location>
</feature>
<organism evidence="3">
    <name type="scientific">Candida tenuis (strain ATCC 10573 / BCRC 21748 / CBS 615 / JCM 9827 / NBRC 10315 / NRRL Y-1498 / VKM Y-70)</name>
    <name type="common">Yeast</name>
    <name type="synonym">Yamadazyma tenuis</name>
    <dbReference type="NCBI Taxonomy" id="590646"/>
    <lineage>
        <taxon>Eukaryota</taxon>
        <taxon>Fungi</taxon>
        <taxon>Dikarya</taxon>
        <taxon>Ascomycota</taxon>
        <taxon>Saccharomycotina</taxon>
        <taxon>Pichiomycetes</taxon>
        <taxon>Debaryomycetaceae</taxon>
        <taxon>Yamadazyma</taxon>
    </lineage>
</organism>
<dbReference type="Proteomes" id="UP000000707">
    <property type="component" value="Unassembled WGS sequence"/>
</dbReference>
<feature type="region of interest" description="Disordered" evidence="1">
    <location>
        <begin position="191"/>
        <end position="288"/>
    </location>
</feature>
<feature type="compositionally biased region" description="Polar residues" evidence="1">
    <location>
        <begin position="398"/>
        <end position="407"/>
    </location>
</feature>
<accession>G3AXQ8</accession>